<dbReference type="Gene3D" id="1.10.630.10">
    <property type="entry name" value="Cytochrome P450"/>
    <property type="match status" value="1"/>
</dbReference>
<evidence type="ECO:0000256" key="5">
    <source>
        <dbReference type="PIRSR" id="PIRSR602403-1"/>
    </source>
</evidence>
<keyword evidence="6" id="KW-0560">Oxidoreductase</keyword>
<dbReference type="PRINTS" id="PR00385">
    <property type="entry name" value="P450"/>
</dbReference>
<dbReference type="PANTHER" id="PTHR24305:SF166">
    <property type="entry name" value="CYTOCHROME P450 12A4, MITOCHONDRIAL-RELATED"/>
    <property type="match status" value="1"/>
</dbReference>
<evidence type="ECO:0000256" key="7">
    <source>
        <dbReference type="SAM" id="MobiDB-lite"/>
    </source>
</evidence>
<feature type="region of interest" description="Disordered" evidence="7">
    <location>
        <begin position="307"/>
        <end position="326"/>
    </location>
</feature>
<keyword evidence="5 6" id="KW-0349">Heme</keyword>
<evidence type="ECO:0000256" key="4">
    <source>
        <dbReference type="ARBA" id="ARBA00023004"/>
    </source>
</evidence>
<evidence type="ECO:0000256" key="3">
    <source>
        <dbReference type="ARBA" id="ARBA00022723"/>
    </source>
</evidence>
<keyword evidence="4 5" id="KW-0408">Iron</keyword>
<dbReference type="PRINTS" id="PR00465">
    <property type="entry name" value="EP450IV"/>
</dbReference>
<sequence>MFYSYGRPNLVCILDHKTHSAQKRMIAKLYSKSYLQRSENMAKLSERLISRRLNPVLRGFANDQREVNVVELFEWTSLDSVTAYLFGTTCGTDFLHDKEGRERYLRDWSKKQQSSYTYAEELCMQMCKTVLASQSEGVRINDAEPVVFSTMYTAAAAEAKELQVPDTDVLTRCASEMLDHIIAAQETNTITWTYILYRLSLHPEIQARLRAELLTLQPPSPLAADDRGGELPSPAAIDSLPLLNAVVYETLRLHAANPARMLRVVPASGLELHGYHIPPGTTVSTNAYCLHRNPEAFPQPLEWLPERWLPPPDDPRASSKGGEGASSHSEAMRWCWAFGSGPRMCIGTNFAMQVIKLVIATIYSQYTTSIVDATGIEQTDSYNSGPASHKLTLRFQAVTENAGSHGA</sequence>
<dbReference type="EMBL" id="JAVFHQ010000008">
    <property type="protein sequence ID" value="KAK4548181.1"/>
    <property type="molecule type" value="Genomic_DNA"/>
</dbReference>
<evidence type="ECO:0000256" key="6">
    <source>
        <dbReference type="RuleBase" id="RU000461"/>
    </source>
</evidence>
<dbReference type="GO" id="GO:0005506">
    <property type="term" value="F:iron ion binding"/>
    <property type="evidence" value="ECO:0007669"/>
    <property type="project" value="InterPro"/>
</dbReference>
<comment type="similarity">
    <text evidence="2 6">Belongs to the cytochrome P450 family.</text>
</comment>
<dbReference type="InterPro" id="IPR001128">
    <property type="entry name" value="Cyt_P450"/>
</dbReference>
<comment type="caution">
    <text evidence="8">The sequence shown here is derived from an EMBL/GenBank/DDBJ whole genome shotgun (WGS) entry which is preliminary data.</text>
</comment>
<dbReference type="GO" id="GO:0016705">
    <property type="term" value="F:oxidoreductase activity, acting on paired donors, with incorporation or reduction of molecular oxygen"/>
    <property type="evidence" value="ECO:0007669"/>
    <property type="project" value="InterPro"/>
</dbReference>
<reference evidence="8 9" key="1">
    <citation type="submission" date="2021-11" db="EMBL/GenBank/DDBJ databases">
        <title>Black yeast isolated from Biological Soil Crust.</title>
        <authorList>
            <person name="Kurbessoian T."/>
        </authorList>
    </citation>
    <scope>NUCLEOTIDE SEQUENCE [LARGE SCALE GENOMIC DNA]</scope>
    <source>
        <strain evidence="8 9">CCFEE 5522</strain>
    </source>
</reference>
<dbReference type="SUPFAM" id="SSF48264">
    <property type="entry name" value="Cytochrome P450"/>
    <property type="match status" value="1"/>
</dbReference>
<accession>A0AAV9JT20</accession>
<name>A0AAV9JT20_9PEZI</name>
<dbReference type="GO" id="GO:0004497">
    <property type="term" value="F:monooxygenase activity"/>
    <property type="evidence" value="ECO:0007669"/>
    <property type="project" value="UniProtKB-KW"/>
</dbReference>
<evidence type="ECO:0000256" key="1">
    <source>
        <dbReference type="ARBA" id="ARBA00001971"/>
    </source>
</evidence>
<dbReference type="PROSITE" id="PS00086">
    <property type="entry name" value="CYTOCHROME_P450"/>
    <property type="match status" value="1"/>
</dbReference>
<evidence type="ECO:0000313" key="9">
    <source>
        <dbReference type="Proteomes" id="UP001324427"/>
    </source>
</evidence>
<evidence type="ECO:0000313" key="8">
    <source>
        <dbReference type="EMBL" id="KAK4548181.1"/>
    </source>
</evidence>
<dbReference type="InterPro" id="IPR002403">
    <property type="entry name" value="Cyt_P450_E_grp-IV"/>
</dbReference>
<dbReference type="Pfam" id="PF00067">
    <property type="entry name" value="p450"/>
    <property type="match status" value="1"/>
</dbReference>
<keyword evidence="6" id="KW-0503">Monooxygenase</keyword>
<proteinExistence type="inferred from homology"/>
<dbReference type="GO" id="GO:0020037">
    <property type="term" value="F:heme binding"/>
    <property type="evidence" value="ECO:0007669"/>
    <property type="project" value="InterPro"/>
</dbReference>
<dbReference type="InterPro" id="IPR017972">
    <property type="entry name" value="Cyt_P450_CS"/>
</dbReference>
<gene>
    <name evidence="8" type="ORF">LTR36_010050</name>
</gene>
<dbReference type="AlphaFoldDB" id="A0AAV9JT20"/>
<dbReference type="PANTHER" id="PTHR24305">
    <property type="entry name" value="CYTOCHROME P450"/>
    <property type="match status" value="1"/>
</dbReference>
<evidence type="ECO:0008006" key="10">
    <source>
        <dbReference type="Google" id="ProtNLM"/>
    </source>
</evidence>
<evidence type="ECO:0000256" key="2">
    <source>
        <dbReference type="ARBA" id="ARBA00010617"/>
    </source>
</evidence>
<protein>
    <recommendedName>
        <fullName evidence="10">Cytochrome P450</fullName>
    </recommendedName>
</protein>
<feature type="binding site" description="axial binding residue" evidence="5">
    <location>
        <position position="345"/>
    </location>
    <ligand>
        <name>heme</name>
        <dbReference type="ChEBI" id="CHEBI:30413"/>
    </ligand>
    <ligandPart>
        <name>Fe</name>
        <dbReference type="ChEBI" id="CHEBI:18248"/>
    </ligandPart>
</feature>
<dbReference type="InterPro" id="IPR050121">
    <property type="entry name" value="Cytochrome_P450_monoxygenase"/>
</dbReference>
<organism evidence="8 9">
    <name type="scientific">Oleoguttula mirabilis</name>
    <dbReference type="NCBI Taxonomy" id="1507867"/>
    <lineage>
        <taxon>Eukaryota</taxon>
        <taxon>Fungi</taxon>
        <taxon>Dikarya</taxon>
        <taxon>Ascomycota</taxon>
        <taxon>Pezizomycotina</taxon>
        <taxon>Dothideomycetes</taxon>
        <taxon>Dothideomycetidae</taxon>
        <taxon>Mycosphaerellales</taxon>
        <taxon>Teratosphaeriaceae</taxon>
        <taxon>Oleoguttula</taxon>
    </lineage>
</organism>
<dbReference type="Proteomes" id="UP001324427">
    <property type="component" value="Unassembled WGS sequence"/>
</dbReference>
<comment type="cofactor">
    <cofactor evidence="1 5">
        <name>heme</name>
        <dbReference type="ChEBI" id="CHEBI:30413"/>
    </cofactor>
</comment>
<keyword evidence="3 5" id="KW-0479">Metal-binding</keyword>
<keyword evidence="9" id="KW-1185">Reference proteome</keyword>
<dbReference type="InterPro" id="IPR036396">
    <property type="entry name" value="Cyt_P450_sf"/>
</dbReference>